<comment type="caution">
    <text evidence="1">The sequence shown here is derived from an EMBL/GenBank/DDBJ whole genome shotgun (WGS) entry which is preliminary data.</text>
</comment>
<organism evidence="1 2">
    <name type="scientific">Demequina litorisediminis</name>
    <dbReference type="NCBI Taxonomy" id="1849022"/>
    <lineage>
        <taxon>Bacteria</taxon>
        <taxon>Bacillati</taxon>
        <taxon>Actinomycetota</taxon>
        <taxon>Actinomycetes</taxon>
        <taxon>Micrococcales</taxon>
        <taxon>Demequinaceae</taxon>
        <taxon>Demequina</taxon>
    </lineage>
</organism>
<evidence type="ECO:0000313" key="2">
    <source>
        <dbReference type="Proteomes" id="UP001157125"/>
    </source>
</evidence>
<keyword evidence="2" id="KW-1185">Reference proteome</keyword>
<protein>
    <submittedName>
        <fullName evidence="1">Uncharacterized protein</fullName>
    </submittedName>
</protein>
<dbReference type="Proteomes" id="UP001157125">
    <property type="component" value="Unassembled WGS sequence"/>
</dbReference>
<dbReference type="EMBL" id="BSUN01000001">
    <property type="protein sequence ID" value="GMA33894.1"/>
    <property type="molecule type" value="Genomic_DNA"/>
</dbReference>
<reference evidence="2" key="1">
    <citation type="journal article" date="2019" name="Int. J. Syst. Evol. Microbiol.">
        <title>The Global Catalogue of Microorganisms (GCM) 10K type strain sequencing project: providing services to taxonomists for standard genome sequencing and annotation.</title>
        <authorList>
            <consortium name="The Broad Institute Genomics Platform"/>
            <consortium name="The Broad Institute Genome Sequencing Center for Infectious Disease"/>
            <person name="Wu L."/>
            <person name="Ma J."/>
        </authorList>
    </citation>
    <scope>NUCLEOTIDE SEQUENCE [LARGE SCALE GENOMIC DNA]</scope>
    <source>
        <strain evidence="2">NBRC 112299</strain>
    </source>
</reference>
<accession>A0ABQ6I7U6</accession>
<evidence type="ECO:0000313" key="1">
    <source>
        <dbReference type="EMBL" id="GMA33894.1"/>
    </source>
</evidence>
<sequence>MLLVHERGERQVLGATAHREDVLVVAQDGDLALVLESGDHHGVQYQFTVGEHGTDALAKNGHEDRIAAGPVYVEPVGMIGLLAVGQDRPEGLVEVGGGGHGHVVRHHIGHQSDAPFACLPREVAKAGLAAEDRGDP</sequence>
<proteinExistence type="predicted"/>
<name>A0ABQ6I7U6_9MICO</name>
<gene>
    <name evidence="1" type="ORF">GCM10025876_00980</name>
</gene>